<evidence type="ECO:0000256" key="12">
    <source>
        <dbReference type="ARBA" id="ARBA00022984"/>
    </source>
</evidence>
<comment type="catalytic activity">
    <reaction evidence="16 17">
        <text>UDP-N-acetyl-alpha-D-muramate + NADP(+) = UDP-N-acetyl-3-O-(1-carboxyvinyl)-alpha-D-glucosamine + NADPH + H(+)</text>
        <dbReference type="Rhea" id="RHEA:12248"/>
        <dbReference type="ChEBI" id="CHEBI:15378"/>
        <dbReference type="ChEBI" id="CHEBI:57783"/>
        <dbReference type="ChEBI" id="CHEBI:58349"/>
        <dbReference type="ChEBI" id="CHEBI:68483"/>
        <dbReference type="ChEBI" id="CHEBI:70757"/>
        <dbReference type="EC" id="1.3.1.98"/>
    </reaction>
</comment>
<keyword evidence="8 17" id="KW-0285">Flavoprotein</keyword>
<dbReference type="GO" id="GO:0005829">
    <property type="term" value="C:cytosol"/>
    <property type="evidence" value="ECO:0007669"/>
    <property type="project" value="TreeGrafter"/>
</dbReference>
<proteinExistence type="inferred from homology"/>
<keyword evidence="20" id="KW-1185">Reference proteome</keyword>
<keyword evidence="11 17" id="KW-0133">Cell shape</keyword>
<evidence type="ECO:0000256" key="6">
    <source>
        <dbReference type="ARBA" id="ARBA00022490"/>
    </source>
</evidence>
<dbReference type="InterPro" id="IPR016166">
    <property type="entry name" value="FAD-bd_PCMH"/>
</dbReference>
<comment type="cofactor">
    <cofactor evidence="1 17">
        <name>FAD</name>
        <dbReference type="ChEBI" id="CHEBI:57692"/>
    </cofactor>
</comment>
<comment type="caution">
    <text evidence="19">The sequence shown here is derived from an EMBL/GenBank/DDBJ whole genome shotgun (WGS) entry which is preliminary data.</text>
</comment>
<dbReference type="InterPro" id="IPR011601">
    <property type="entry name" value="MurB_C"/>
</dbReference>
<evidence type="ECO:0000256" key="8">
    <source>
        <dbReference type="ARBA" id="ARBA00022630"/>
    </source>
</evidence>
<keyword evidence="12 17" id="KW-0573">Peptidoglycan synthesis</keyword>
<evidence type="ECO:0000313" key="20">
    <source>
        <dbReference type="Proteomes" id="UP000280501"/>
    </source>
</evidence>
<dbReference type="InterPro" id="IPR036318">
    <property type="entry name" value="FAD-bd_PCMH-like_sf"/>
</dbReference>
<feature type="active site" evidence="17">
    <location>
        <position position="385"/>
    </location>
</feature>
<dbReference type="Proteomes" id="UP000280501">
    <property type="component" value="Unassembled WGS sequence"/>
</dbReference>
<dbReference type="InterPro" id="IPR036635">
    <property type="entry name" value="MurB_C_sf"/>
</dbReference>
<keyword evidence="7 17" id="KW-0132">Cell division</keyword>
<accession>A0A3N4YW78</accession>
<dbReference type="InterPro" id="IPR003170">
    <property type="entry name" value="MurB"/>
</dbReference>
<dbReference type="EMBL" id="RKQZ01000001">
    <property type="protein sequence ID" value="RPF22900.1"/>
    <property type="molecule type" value="Genomic_DNA"/>
</dbReference>
<evidence type="ECO:0000256" key="10">
    <source>
        <dbReference type="ARBA" id="ARBA00022857"/>
    </source>
</evidence>
<dbReference type="NCBIfam" id="NF010478">
    <property type="entry name" value="PRK13903.1"/>
    <property type="match status" value="1"/>
</dbReference>
<dbReference type="Pfam" id="PF01565">
    <property type="entry name" value="FAD_binding_4"/>
    <property type="match status" value="1"/>
</dbReference>
<dbReference type="GO" id="GO:0071555">
    <property type="term" value="P:cell wall organization"/>
    <property type="evidence" value="ECO:0007669"/>
    <property type="project" value="UniProtKB-KW"/>
</dbReference>
<gene>
    <name evidence="17" type="primary">murB</name>
    <name evidence="19" type="ORF">EDD34_3576</name>
</gene>
<dbReference type="PROSITE" id="PS51387">
    <property type="entry name" value="FAD_PCMH"/>
    <property type="match status" value="1"/>
</dbReference>
<dbReference type="OrthoDB" id="9804753at2"/>
<feature type="domain" description="FAD-binding PCMH-type" evidence="18">
    <location>
        <begin position="26"/>
        <end position="217"/>
    </location>
</feature>
<evidence type="ECO:0000256" key="13">
    <source>
        <dbReference type="ARBA" id="ARBA00023002"/>
    </source>
</evidence>
<sequence>MVTADQDVLPHSAVVPSLADLTTLRVGGPVSSYVEAATEQEFLDAVRAADETGTPLLVVGGGSNLLVADEGFDGVVVRDARRGLEVASADACGGAVVSAPAGQNWDELVREAVDAGWCGVEALSGIPGTVGAAPVQNIGAYGQEVSSTLASIRVWDRAQGRVRTITNSELGFGYRTSVLKRSMHASGRQEGEGDPLAPWYPTPRYVVLDVTFQMRLGTLSAPIAYAQLAARLGAEQGDRVPSQDVREAVLELRSSKGMVLDRPDAPDHDRWSAGSFFTNPIVPVELAERLPAPAPRFPVRRVVEPGQEATVDPTCVKTSAAWLIQHAGFAPGFGLIGEHSPARLSTKHTLALTNRGSARSEDLIALARAVRDGVRERFGITLVPEPVLVGVAL</sequence>
<keyword evidence="9 17" id="KW-0274">FAD</keyword>
<evidence type="ECO:0000313" key="19">
    <source>
        <dbReference type="EMBL" id="RPF22900.1"/>
    </source>
</evidence>
<evidence type="ECO:0000256" key="7">
    <source>
        <dbReference type="ARBA" id="ARBA00022618"/>
    </source>
</evidence>
<dbReference type="Pfam" id="PF02873">
    <property type="entry name" value="MurB_C"/>
    <property type="match status" value="1"/>
</dbReference>
<evidence type="ECO:0000256" key="5">
    <source>
        <dbReference type="ARBA" id="ARBA00010485"/>
    </source>
</evidence>
<evidence type="ECO:0000256" key="16">
    <source>
        <dbReference type="ARBA" id="ARBA00048914"/>
    </source>
</evidence>
<comment type="pathway">
    <text evidence="4 17">Cell wall biogenesis; peptidoglycan biosynthesis.</text>
</comment>
<dbReference type="GO" id="GO:0008360">
    <property type="term" value="P:regulation of cell shape"/>
    <property type="evidence" value="ECO:0007669"/>
    <property type="project" value="UniProtKB-KW"/>
</dbReference>
<dbReference type="PANTHER" id="PTHR21071">
    <property type="entry name" value="UDP-N-ACETYLENOLPYRUVOYLGLUCOSAMINE REDUCTASE"/>
    <property type="match status" value="1"/>
</dbReference>
<dbReference type="InterPro" id="IPR006094">
    <property type="entry name" value="Oxid_FAD_bind_N"/>
</dbReference>
<dbReference type="SUPFAM" id="SSF56194">
    <property type="entry name" value="Uridine diphospho-N-Acetylenolpyruvylglucosamine reductase, MurB, C-terminal domain"/>
    <property type="match status" value="1"/>
</dbReference>
<dbReference type="Gene3D" id="3.30.43.10">
    <property type="entry name" value="Uridine Diphospho-n-acetylenolpyruvylglucosamine Reductase, domain 2"/>
    <property type="match status" value="1"/>
</dbReference>
<dbReference type="InterPro" id="IPR016169">
    <property type="entry name" value="FAD-bd_PCMH_sub2"/>
</dbReference>
<dbReference type="Gene3D" id="3.30.465.10">
    <property type="match status" value="1"/>
</dbReference>
<dbReference type="GO" id="GO:0071949">
    <property type="term" value="F:FAD binding"/>
    <property type="evidence" value="ECO:0007669"/>
    <property type="project" value="InterPro"/>
</dbReference>
<dbReference type="EC" id="1.3.1.98" evidence="17"/>
<evidence type="ECO:0000256" key="11">
    <source>
        <dbReference type="ARBA" id="ARBA00022960"/>
    </source>
</evidence>
<evidence type="ECO:0000256" key="14">
    <source>
        <dbReference type="ARBA" id="ARBA00023306"/>
    </source>
</evidence>
<dbReference type="GO" id="GO:0008762">
    <property type="term" value="F:UDP-N-acetylmuramate dehydrogenase activity"/>
    <property type="evidence" value="ECO:0007669"/>
    <property type="project" value="UniProtKB-UniRule"/>
</dbReference>
<feature type="active site" description="Proton donor" evidence="17">
    <location>
        <position position="275"/>
    </location>
</feature>
<evidence type="ECO:0000256" key="9">
    <source>
        <dbReference type="ARBA" id="ARBA00022827"/>
    </source>
</evidence>
<dbReference type="Gene3D" id="3.90.78.10">
    <property type="entry name" value="UDP-N-acetylenolpyruvoylglucosamine reductase, C-terminal domain"/>
    <property type="match status" value="1"/>
</dbReference>
<evidence type="ECO:0000256" key="15">
    <source>
        <dbReference type="ARBA" id="ARBA00023316"/>
    </source>
</evidence>
<dbReference type="NCBIfam" id="TIGR00179">
    <property type="entry name" value="murB"/>
    <property type="match status" value="1"/>
</dbReference>
<name>A0A3N4YW78_9MICO</name>
<protein>
    <recommendedName>
        <fullName evidence="17">UDP-N-acetylenolpyruvoylglucosamine reductase</fullName>
        <ecNumber evidence="17">1.3.1.98</ecNumber>
    </recommendedName>
    <alternativeName>
        <fullName evidence="17">UDP-N-acetylmuramate dehydrogenase</fullName>
    </alternativeName>
</protein>
<dbReference type="GO" id="GO:0051301">
    <property type="term" value="P:cell division"/>
    <property type="evidence" value="ECO:0007669"/>
    <property type="project" value="UniProtKB-KW"/>
</dbReference>
<dbReference type="PANTHER" id="PTHR21071:SF4">
    <property type="entry name" value="UDP-N-ACETYLENOLPYRUVOYLGLUCOSAMINE REDUCTASE"/>
    <property type="match status" value="1"/>
</dbReference>
<keyword evidence="13 17" id="KW-0560">Oxidoreductase</keyword>
<evidence type="ECO:0000256" key="17">
    <source>
        <dbReference type="HAMAP-Rule" id="MF_00037"/>
    </source>
</evidence>
<keyword evidence="10 17" id="KW-0521">NADP</keyword>
<comment type="similarity">
    <text evidence="5 17">Belongs to the MurB family.</text>
</comment>
<comment type="function">
    <text evidence="2 17">Cell wall formation.</text>
</comment>
<comment type="subcellular location">
    <subcellularLocation>
        <location evidence="3 17">Cytoplasm</location>
    </subcellularLocation>
</comment>
<dbReference type="UniPathway" id="UPA00219"/>
<keyword evidence="15 17" id="KW-0961">Cell wall biogenesis/degradation</keyword>
<keyword evidence="14 17" id="KW-0131">Cell cycle</keyword>
<dbReference type="SUPFAM" id="SSF56176">
    <property type="entry name" value="FAD-binding/transporter-associated domain-like"/>
    <property type="match status" value="1"/>
</dbReference>
<feature type="active site" evidence="17">
    <location>
        <position position="175"/>
    </location>
</feature>
<evidence type="ECO:0000256" key="3">
    <source>
        <dbReference type="ARBA" id="ARBA00004496"/>
    </source>
</evidence>
<evidence type="ECO:0000256" key="4">
    <source>
        <dbReference type="ARBA" id="ARBA00004752"/>
    </source>
</evidence>
<keyword evidence="6 17" id="KW-0963">Cytoplasm</keyword>
<evidence type="ECO:0000256" key="1">
    <source>
        <dbReference type="ARBA" id="ARBA00001974"/>
    </source>
</evidence>
<organism evidence="19 20">
    <name type="scientific">Myceligenerans xiligouense</name>
    <dbReference type="NCBI Taxonomy" id="253184"/>
    <lineage>
        <taxon>Bacteria</taxon>
        <taxon>Bacillati</taxon>
        <taxon>Actinomycetota</taxon>
        <taxon>Actinomycetes</taxon>
        <taxon>Micrococcales</taxon>
        <taxon>Promicromonosporaceae</taxon>
        <taxon>Myceligenerans</taxon>
    </lineage>
</organism>
<dbReference type="AlphaFoldDB" id="A0A3N4YW78"/>
<reference evidence="19 20" key="1">
    <citation type="submission" date="2018-11" db="EMBL/GenBank/DDBJ databases">
        <title>Sequencing the genomes of 1000 actinobacteria strains.</title>
        <authorList>
            <person name="Klenk H.-P."/>
        </authorList>
    </citation>
    <scope>NUCLEOTIDE SEQUENCE [LARGE SCALE GENOMIC DNA]</scope>
    <source>
        <strain evidence="19 20">DSM 15700</strain>
    </source>
</reference>
<dbReference type="GO" id="GO:0009252">
    <property type="term" value="P:peptidoglycan biosynthetic process"/>
    <property type="evidence" value="ECO:0007669"/>
    <property type="project" value="UniProtKB-UniRule"/>
</dbReference>
<evidence type="ECO:0000259" key="18">
    <source>
        <dbReference type="PROSITE" id="PS51387"/>
    </source>
</evidence>
<evidence type="ECO:0000256" key="2">
    <source>
        <dbReference type="ARBA" id="ARBA00003921"/>
    </source>
</evidence>
<dbReference type="HAMAP" id="MF_00037">
    <property type="entry name" value="MurB"/>
    <property type="match status" value="1"/>
</dbReference>
<dbReference type="InterPro" id="IPR016167">
    <property type="entry name" value="FAD-bd_PCMH_sub1"/>
</dbReference>